<comment type="caution">
    <text evidence="2">The sequence shown here is derived from an EMBL/GenBank/DDBJ whole genome shotgun (WGS) entry which is preliminary data.</text>
</comment>
<sequence length="598" mass="63818">MPSLPSLDLKTTDNSELTDVVHSYSTDVVEASCALICNWAEKILQRSFDNVVEMAQYLIQQHIISPRCPSAKLVMSMVVSDGTESAQRSQKQPAPGSRNDKVEGSESVADSEKTEEKALKPLTNPQTTDKKTTTEGEKPASSPQVDALVARLPPLRPRMISGEQTVGYCTHFQTPAPVFGQKITVPAIRNSIQISPVPSSALPLTMSAGLNGAGLVSLQKAVPMINVILPPVPVGVSKIQIYPTGANNEKGVVGQSSEIRANDTPDIRKSTTSKRPVEQTFVTDAAHGAAFKKRRGRPCTVVGEPTSDAESSLSDSEKSSGVFPGALRGCNTVCGDQQFLDHTAEGAEHQEASTVLKMGLRRASSSSDVSPSQLSIVEDICGLEEGGSLKNALARNEAVKGDNSTSPNRNEFQEKPLYENTPSGTCPTIQHSLSAEEQSNTPTSHSRHNTESSVITTDLHKTRQIIMSSDGIGGGLASVVTPLVNTKEDLVSTSQVSVIQDGRCSIHKYNLGLAQEQERSKIQQAQEAVKHIPLPVDKVLSTEGAFQDAAKEPSQADPPAMGLGAAASSAFGLSWSVISSRAPEDTNRGFFYKSRTEH</sequence>
<reference evidence="2" key="1">
    <citation type="journal article" date="2022" name="bioRxiv">
        <title>Sequencing and chromosome-scale assembly of the giantPleurodeles waltlgenome.</title>
        <authorList>
            <person name="Brown T."/>
            <person name="Elewa A."/>
            <person name="Iarovenko S."/>
            <person name="Subramanian E."/>
            <person name="Araus A.J."/>
            <person name="Petzold A."/>
            <person name="Susuki M."/>
            <person name="Suzuki K.-i.T."/>
            <person name="Hayashi T."/>
            <person name="Toyoda A."/>
            <person name="Oliveira C."/>
            <person name="Osipova E."/>
            <person name="Leigh N.D."/>
            <person name="Simon A."/>
            <person name="Yun M.H."/>
        </authorList>
    </citation>
    <scope>NUCLEOTIDE SEQUENCE</scope>
    <source>
        <strain evidence="2">20211129_DDA</strain>
        <tissue evidence="2">Liver</tissue>
    </source>
</reference>
<dbReference type="PANTHER" id="PTHR12619">
    <property type="entry name" value="RFX TRANSCRIPTION FACTOR FAMILY"/>
    <property type="match status" value="1"/>
</dbReference>
<dbReference type="GO" id="GO:0000978">
    <property type="term" value="F:RNA polymerase II cis-regulatory region sequence-specific DNA binding"/>
    <property type="evidence" value="ECO:0007669"/>
    <property type="project" value="TreeGrafter"/>
</dbReference>
<proteinExistence type="predicted"/>
<feature type="region of interest" description="Disordered" evidence="1">
    <location>
        <begin position="398"/>
        <end position="452"/>
    </location>
</feature>
<organism evidence="2 3">
    <name type="scientific">Pleurodeles waltl</name>
    <name type="common">Iberian ribbed newt</name>
    <dbReference type="NCBI Taxonomy" id="8319"/>
    <lineage>
        <taxon>Eukaryota</taxon>
        <taxon>Metazoa</taxon>
        <taxon>Chordata</taxon>
        <taxon>Craniata</taxon>
        <taxon>Vertebrata</taxon>
        <taxon>Euteleostomi</taxon>
        <taxon>Amphibia</taxon>
        <taxon>Batrachia</taxon>
        <taxon>Caudata</taxon>
        <taxon>Salamandroidea</taxon>
        <taxon>Salamandridae</taxon>
        <taxon>Pleurodelinae</taxon>
        <taxon>Pleurodeles</taxon>
    </lineage>
</organism>
<dbReference type="PANTHER" id="PTHR12619:SF18">
    <property type="entry name" value="DNA-BINDING PROTEIN RFX5"/>
    <property type="match status" value="1"/>
</dbReference>
<gene>
    <name evidence="2" type="ORF">NDU88_000951</name>
</gene>
<dbReference type="GO" id="GO:0000981">
    <property type="term" value="F:DNA-binding transcription factor activity, RNA polymerase II-specific"/>
    <property type="evidence" value="ECO:0007669"/>
    <property type="project" value="TreeGrafter"/>
</dbReference>
<evidence type="ECO:0000256" key="1">
    <source>
        <dbReference type="SAM" id="MobiDB-lite"/>
    </source>
</evidence>
<feature type="compositionally biased region" description="Basic and acidic residues" evidence="1">
    <location>
        <begin position="128"/>
        <end position="138"/>
    </location>
</feature>
<feature type="compositionally biased region" description="Polar residues" evidence="1">
    <location>
        <begin position="420"/>
        <end position="444"/>
    </location>
</feature>
<keyword evidence="3" id="KW-1185">Reference proteome</keyword>
<feature type="region of interest" description="Disordered" evidence="1">
    <location>
        <begin position="84"/>
        <end position="146"/>
    </location>
</feature>
<dbReference type="EMBL" id="JANPWB010000016">
    <property type="protein sequence ID" value="KAJ1080758.1"/>
    <property type="molecule type" value="Genomic_DNA"/>
</dbReference>
<dbReference type="AlphaFoldDB" id="A0AAV7KX48"/>
<evidence type="ECO:0000313" key="2">
    <source>
        <dbReference type="EMBL" id="KAJ1080758.1"/>
    </source>
</evidence>
<evidence type="ECO:0000313" key="3">
    <source>
        <dbReference type="Proteomes" id="UP001066276"/>
    </source>
</evidence>
<protein>
    <submittedName>
        <fullName evidence="2">Uncharacterized protein</fullName>
    </submittedName>
</protein>
<dbReference type="Proteomes" id="UP001066276">
    <property type="component" value="Chromosome 12"/>
</dbReference>
<name>A0AAV7KX48_PLEWA</name>
<feature type="compositionally biased region" description="Basic and acidic residues" evidence="1">
    <location>
        <begin position="98"/>
        <end position="119"/>
    </location>
</feature>
<accession>A0AAV7KX48</accession>
<dbReference type="InterPro" id="IPR039779">
    <property type="entry name" value="RFX-like"/>
</dbReference>
<feature type="region of interest" description="Disordered" evidence="1">
    <location>
        <begin position="296"/>
        <end position="320"/>
    </location>
</feature>